<dbReference type="AlphaFoldDB" id="A0A1R4FGM1"/>
<keyword evidence="3" id="KW-1185">Reference proteome</keyword>
<sequence length="62" mass="6929">MPRKITAKGGPLHGKKFTVPENMTSFEPPVGYVAGKYRVTEKQAVWEPERSRQSAEPADKVD</sequence>
<protein>
    <submittedName>
        <fullName evidence="2">Uncharacterized protein</fullName>
    </submittedName>
</protein>
<dbReference type="RefSeq" id="WP_086991342.1">
    <property type="nucleotide sequence ID" value="NZ_FUHU01000021.1"/>
</dbReference>
<evidence type="ECO:0000313" key="3">
    <source>
        <dbReference type="Proteomes" id="UP000195787"/>
    </source>
</evidence>
<name>A0A1R4FGM1_9MICO</name>
<gene>
    <name evidence="2" type="ORF">CZ674_04425</name>
</gene>
<evidence type="ECO:0000313" key="2">
    <source>
        <dbReference type="EMBL" id="SJM55007.1"/>
    </source>
</evidence>
<feature type="region of interest" description="Disordered" evidence="1">
    <location>
        <begin position="1"/>
        <end position="20"/>
    </location>
</feature>
<accession>A0A1R4FGM1</accession>
<organism evidence="2 3">
    <name type="scientific">Agrococcus casei LMG 22410</name>
    <dbReference type="NCBI Taxonomy" id="1255656"/>
    <lineage>
        <taxon>Bacteria</taxon>
        <taxon>Bacillati</taxon>
        <taxon>Actinomycetota</taxon>
        <taxon>Actinomycetes</taxon>
        <taxon>Micrococcales</taxon>
        <taxon>Microbacteriaceae</taxon>
        <taxon>Agrococcus</taxon>
    </lineage>
</organism>
<feature type="region of interest" description="Disordered" evidence="1">
    <location>
        <begin position="43"/>
        <end position="62"/>
    </location>
</feature>
<dbReference type="Proteomes" id="UP000195787">
    <property type="component" value="Unassembled WGS sequence"/>
</dbReference>
<reference evidence="2 3" key="1">
    <citation type="submission" date="2017-02" db="EMBL/GenBank/DDBJ databases">
        <authorList>
            <person name="Peterson S.W."/>
        </authorList>
    </citation>
    <scope>NUCLEOTIDE SEQUENCE [LARGE SCALE GENOMIC DNA]</scope>
    <source>
        <strain evidence="2 3">LMG 22410</strain>
    </source>
</reference>
<dbReference type="GeneID" id="303172450"/>
<dbReference type="EMBL" id="FUHU01000021">
    <property type="protein sequence ID" value="SJM55007.1"/>
    <property type="molecule type" value="Genomic_DNA"/>
</dbReference>
<feature type="compositionally biased region" description="Basic and acidic residues" evidence="1">
    <location>
        <begin position="47"/>
        <end position="62"/>
    </location>
</feature>
<evidence type="ECO:0000256" key="1">
    <source>
        <dbReference type="SAM" id="MobiDB-lite"/>
    </source>
</evidence>
<proteinExistence type="predicted"/>